<dbReference type="PANTHER" id="PTHR43205">
    <property type="entry name" value="PROSTAGLANDIN REDUCTASE"/>
    <property type="match status" value="1"/>
</dbReference>
<evidence type="ECO:0000313" key="3">
    <source>
        <dbReference type="EMBL" id="KAK9688072.1"/>
    </source>
</evidence>
<dbReference type="SUPFAM" id="SSF51735">
    <property type="entry name" value="NAD(P)-binding Rossmann-fold domains"/>
    <property type="match status" value="1"/>
</dbReference>
<dbReference type="EMBL" id="JASJQH010008556">
    <property type="protein sequence ID" value="KAK9688072.1"/>
    <property type="molecule type" value="Genomic_DNA"/>
</dbReference>
<dbReference type="CDD" id="cd05288">
    <property type="entry name" value="PGDH"/>
    <property type="match status" value="1"/>
</dbReference>
<gene>
    <name evidence="3" type="ORF">K7432_014537</name>
</gene>
<name>A0ABR2VPI2_9FUNG</name>
<dbReference type="InterPro" id="IPR011032">
    <property type="entry name" value="GroES-like_sf"/>
</dbReference>
<evidence type="ECO:0000259" key="2">
    <source>
        <dbReference type="SMART" id="SM00829"/>
    </source>
</evidence>
<dbReference type="SUPFAM" id="SSF50129">
    <property type="entry name" value="GroES-like"/>
    <property type="match status" value="1"/>
</dbReference>
<dbReference type="InterPro" id="IPR020843">
    <property type="entry name" value="ER"/>
</dbReference>
<dbReference type="PANTHER" id="PTHR43205:SF7">
    <property type="entry name" value="PROSTAGLANDIN REDUCTASE 1"/>
    <property type="match status" value="1"/>
</dbReference>
<protein>
    <recommendedName>
        <fullName evidence="2">Enoyl reductase (ER) domain-containing protein</fullName>
    </recommendedName>
</protein>
<dbReference type="Gene3D" id="3.40.50.720">
    <property type="entry name" value="NAD(P)-binding Rossmann-like Domain"/>
    <property type="match status" value="1"/>
</dbReference>
<accession>A0ABR2VPI2</accession>
<dbReference type="InterPro" id="IPR013149">
    <property type="entry name" value="ADH-like_C"/>
</dbReference>
<organism evidence="3 4">
    <name type="scientific">Basidiobolus ranarum</name>
    <dbReference type="NCBI Taxonomy" id="34480"/>
    <lineage>
        <taxon>Eukaryota</taxon>
        <taxon>Fungi</taxon>
        <taxon>Fungi incertae sedis</taxon>
        <taxon>Zoopagomycota</taxon>
        <taxon>Entomophthoromycotina</taxon>
        <taxon>Basidiobolomycetes</taxon>
        <taxon>Basidiobolales</taxon>
        <taxon>Basidiobolaceae</taxon>
        <taxon>Basidiobolus</taxon>
    </lineage>
</organism>
<dbReference type="Pfam" id="PF16884">
    <property type="entry name" value="ADH_N_2"/>
    <property type="match status" value="1"/>
</dbReference>
<dbReference type="InterPro" id="IPR045010">
    <property type="entry name" value="MDR_fam"/>
</dbReference>
<reference evidence="3 4" key="1">
    <citation type="submission" date="2023-04" db="EMBL/GenBank/DDBJ databases">
        <title>Genome of Basidiobolus ranarum AG-B5.</title>
        <authorList>
            <person name="Stajich J.E."/>
            <person name="Carter-House D."/>
            <person name="Gryganskyi A."/>
        </authorList>
    </citation>
    <scope>NUCLEOTIDE SEQUENCE [LARGE SCALE GENOMIC DNA]</scope>
    <source>
        <strain evidence="3 4">AG-B5</strain>
    </source>
</reference>
<dbReference type="SMART" id="SM00829">
    <property type="entry name" value="PKS_ER"/>
    <property type="match status" value="1"/>
</dbReference>
<evidence type="ECO:0000313" key="4">
    <source>
        <dbReference type="Proteomes" id="UP001479436"/>
    </source>
</evidence>
<dbReference type="Proteomes" id="UP001479436">
    <property type="component" value="Unassembled WGS sequence"/>
</dbReference>
<dbReference type="Gene3D" id="3.90.180.10">
    <property type="entry name" value="Medium-chain alcohol dehydrogenases, catalytic domain"/>
    <property type="match status" value="1"/>
</dbReference>
<keyword evidence="1" id="KW-0560">Oxidoreductase</keyword>
<sequence>MATNTLKNTRVIRTSYVNESEISVDNFRVETVDIKVALNEGEFLLKNLYMSLDIYIRHFFNKDYRVPEELKQLNIPIIGLGVSEVIETKNSTYPVGTIVSGNTGWETYSIGKEKNDFRVLENARQSVVPLSHYVGALGMPGLTAYAGLKSIGEIKAGETIFIASAAGGVGQLVGQLAKHQGLRVIGSAGSDEKVDYLTKHQKFDAAFNYKTHNTQTELSKLAPNGIDVYYDLVGGETLDIVLDQMNDNGRIVSVGMLSQENGEKPYPLKHLHLIAPKNIRLQGFIYWYHTQYWNDLDTKVAPMLKSGEIIYRENVIDGLENAPQTFVDLLNGKYPGKVVIKIAEASQ</sequence>
<evidence type="ECO:0000256" key="1">
    <source>
        <dbReference type="ARBA" id="ARBA00023002"/>
    </source>
</evidence>
<keyword evidence="4" id="KW-1185">Reference proteome</keyword>
<proteinExistence type="predicted"/>
<feature type="domain" description="Enoyl reductase (ER)" evidence="2">
    <location>
        <begin position="23"/>
        <end position="340"/>
    </location>
</feature>
<dbReference type="InterPro" id="IPR041694">
    <property type="entry name" value="ADH_N_2"/>
</dbReference>
<comment type="caution">
    <text evidence="3">The sequence shown here is derived from an EMBL/GenBank/DDBJ whole genome shotgun (WGS) entry which is preliminary data.</text>
</comment>
<dbReference type="InterPro" id="IPR036291">
    <property type="entry name" value="NAD(P)-bd_dom_sf"/>
</dbReference>
<dbReference type="Pfam" id="PF00107">
    <property type="entry name" value="ADH_zinc_N"/>
    <property type="match status" value="1"/>
</dbReference>